<dbReference type="Proteomes" id="UP001497516">
    <property type="component" value="Chromosome 5"/>
</dbReference>
<dbReference type="InterPro" id="IPR002156">
    <property type="entry name" value="RNaseH_domain"/>
</dbReference>
<dbReference type="GO" id="GO:0003676">
    <property type="term" value="F:nucleic acid binding"/>
    <property type="evidence" value="ECO:0007669"/>
    <property type="project" value="InterPro"/>
</dbReference>
<proteinExistence type="predicted"/>
<evidence type="ECO:0000259" key="1">
    <source>
        <dbReference type="Pfam" id="PF13456"/>
    </source>
</evidence>
<dbReference type="InterPro" id="IPR044730">
    <property type="entry name" value="RNase_H-like_dom_plant"/>
</dbReference>
<sequence length="222" mass="24601">MISEISPFHILQCICQLWRIWKSRNAVTFEFYQPHVRSLARKFYNKVLEVSNLLPPPPPPRSVHPISPPPTWSPPPANFLKINFDVAVRDSGCSSGLVVRGSDGHVVVAVGLCHQGVVDPYLAELLAVRDAISFVASRSLSQVIVEGDSEVVVNQIRQGVLEISVGGPVLRECRQILDSLSAYIEFRAVLRAANSAAHRVARKALLLSFLELESFDFVGWLH</sequence>
<dbReference type="Gene3D" id="3.30.420.10">
    <property type="entry name" value="Ribonuclease H-like superfamily/Ribonuclease H"/>
    <property type="match status" value="1"/>
</dbReference>
<keyword evidence="3" id="KW-1185">Reference proteome</keyword>
<dbReference type="Pfam" id="PF13456">
    <property type="entry name" value="RVT_3"/>
    <property type="match status" value="1"/>
</dbReference>
<dbReference type="CDD" id="cd06222">
    <property type="entry name" value="RNase_H_like"/>
    <property type="match status" value="1"/>
</dbReference>
<evidence type="ECO:0000313" key="3">
    <source>
        <dbReference type="Proteomes" id="UP001497516"/>
    </source>
</evidence>
<dbReference type="GO" id="GO:0004523">
    <property type="term" value="F:RNA-DNA hybrid ribonuclease activity"/>
    <property type="evidence" value="ECO:0007669"/>
    <property type="project" value="InterPro"/>
</dbReference>
<dbReference type="SUPFAM" id="SSF53098">
    <property type="entry name" value="Ribonuclease H-like"/>
    <property type="match status" value="1"/>
</dbReference>
<dbReference type="PANTHER" id="PTHR47074:SF48">
    <property type="entry name" value="POLYNUCLEOTIDYL TRANSFERASE, RIBONUCLEASE H-LIKE SUPERFAMILY PROTEIN"/>
    <property type="match status" value="1"/>
</dbReference>
<dbReference type="InterPro" id="IPR012337">
    <property type="entry name" value="RNaseH-like_sf"/>
</dbReference>
<dbReference type="AlphaFoldDB" id="A0AAV2EVY5"/>
<dbReference type="InterPro" id="IPR036397">
    <property type="entry name" value="RNaseH_sf"/>
</dbReference>
<dbReference type="PANTHER" id="PTHR47074">
    <property type="entry name" value="BNAC02G40300D PROTEIN"/>
    <property type="match status" value="1"/>
</dbReference>
<dbReference type="EMBL" id="OZ034818">
    <property type="protein sequence ID" value="CAL1390121.1"/>
    <property type="molecule type" value="Genomic_DNA"/>
</dbReference>
<dbReference type="InterPro" id="IPR052929">
    <property type="entry name" value="RNase_H-like_EbsB-rel"/>
</dbReference>
<feature type="domain" description="RNase H type-1" evidence="1">
    <location>
        <begin position="83"/>
        <end position="204"/>
    </location>
</feature>
<reference evidence="2 3" key="1">
    <citation type="submission" date="2024-04" db="EMBL/GenBank/DDBJ databases">
        <authorList>
            <person name="Fracassetti M."/>
        </authorList>
    </citation>
    <scope>NUCLEOTIDE SEQUENCE [LARGE SCALE GENOMIC DNA]</scope>
</reference>
<organism evidence="2 3">
    <name type="scientific">Linum trigynum</name>
    <dbReference type="NCBI Taxonomy" id="586398"/>
    <lineage>
        <taxon>Eukaryota</taxon>
        <taxon>Viridiplantae</taxon>
        <taxon>Streptophyta</taxon>
        <taxon>Embryophyta</taxon>
        <taxon>Tracheophyta</taxon>
        <taxon>Spermatophyta</taxon>
        <taxon>Magnoliopsida</taxon>
        <taxon>eudicotyledons</taxon>
        <taxon>Gunneridae</taxon>
        <taxon>Pentapetalae</taxon>
        <taxon>rosids</taxon>
        <taxon>fabids</taxon>
        <taxon>Malpighiales</taxon>
        <taxon>Linaceae</taxon>
        <taxon>Linum</taxon>
    </lineage>
</organism>
<name>A0AAV2EVY5_9ROSI</name>
<evidence type="ECO:0000313" key="2">
    <source>
        <dbReference type="EMBL" id="CAL1390121.1"/>
    </source>
</evidence>
<gene>
    <name evidence="2" type="ORF">LTRI10_LOCUS30929</name>
</gene>
<accession>A0AAV2EVY5</accession>
<protein>
    <recommendedName>
        <fullName evidence="1">RNase H type-1 domain-containing protein</fullName>
    </recommendedName>
</protein>